<keyword evidence="1" id="KW-0472">Membrane</keyword>
<dbReference type="WBParaSite" id="snap_masked-unitig_23581-processed-gene-0.0-mRNA-1">
    <property type="protein sequence ID" value="snap_masked-unitig_23581-processed-gene-0.0-mRNA-1"/>
    <property type="gene ID" value="snap_masked-unitig_23581-processed-gene-0.0"/>
</dbReference>
<protein>
    <submittedName>
        <fullName evidence="3">Anoctamin</fullName>
    </submittedName>
</protein>
<dbReference type="Proteomes" id="UP000095280">
    <property type="component" value="Unplaced"/>
</dbReference>
<feature type="transmembrane region" description="Helical" evidence="1">
    <location>
        <begin position="242"/>
        <end position="262"/>
    </location>
</feature>
<keyword evidence="1" id="KW-0812">Transmembrane</keyword>
<organism evidence="2 3">
    <name type="scientific">Macrostomum lignano</name>
    <dbReference type="NCBI Taxonomy" id="282301"/>
    <lineage>
        <taxon>Eukaryota</taxon>
        <taxon>Metazoa</taxon>
        <taxon>Spiralia</taxon>
        <taxon>Lophotrochozoa</taxon>
        <taxon>Platyhelminthes</taxon>
        <taxon>Rhabditophora</taxon>
        <taxon>Macrostomorpha</taxon>
        <taxon>Macrostomida</taxon>
        <taxon>Macrostomidae</taxon>
        <taxon>Macrostomum</taxon>
    </lineage>
</organism>
<evidence type="ECO:0000313" key="3">
    <source>
        <dbReference type="WBParaSite" id="snap_masked-unitig_23581-processed-gene-0.0-mRNA-1"/>
    </source>
</evidence>
<evidence type="ECO:0000256" key="1">
    <source>
        <dbReference type="SAM" id="Phobius"/>
    </source>
</evidence>
<name>A0A1I8JNE6_9PLAT</name>
<accession>A0A1I8JNE6</accession>
<sequence>LALEASRPVAEADKTVWKRGRDRRLPDAACSAPRPSSSVARRQMLNVPLLAMRSEAGVLRPAGELTGGSFISSHGRISAQPANQKPVICQTPVESRQMQPAFKKRLEAANYSQYLRRKYAAVLNNRHESLAEVLGAGRGFAFAAIFCSLPADILWTQLENTLHRLELPPVCHRWNTTCSTAIAHLLPTLEPPVKHRWNPTCSTAEPNLASNRWNPACLAHAGTMHVHFTVTRFNKDSTASDFVFVVGAAWLALPLATYWLAYCDRWPVQVLRDALSYECGRAMRNRRAKVG</sequence>
<proteinExistence type="predicted"/>
<dbReference type="AlphaFoldDB" id="A0A1I8JNE6"/>
<reference evidence="3" key="1">
    <citation type="submission" date="2016-11" db="UniProtKB">
        <authorList>
            <consortium name="WormBaseParasite"/>
        </authorList>
    </citation>
    <scope>IDENTIFICATION</scope>
</reference>
<keyword evidence="1" id="KW-1133">Transmembrane helix</keyword>
<keyword evidence="2" id="KW-1185">Reference proteome</keyword>
<evidence type="ECO:0000313" key="2">
    <source>
        <dbReference type="Proteomes" id="UP000095280"/>
    </source>
</evidence>